<dbReference type="InterPro" id="IPR019826">
    <property type="entry name" value="Carboxylesterase_B_AS"/>
</dbReference>
<reference evidence="5 6" key="1">
    <citation type="submission" date="2020-01" db="EMBL/GenBank/DDBJ databases">
        <title>Pseudarthrobacter psychrotolerans sp. nov., isolated from antarctic soil.</title>
        <authorList>
            <person name="Shin Y."/>
            <person name="Park W."/>
        </authorList>
    </citation>
    <scope>NUCLEOTIDE SEQUENCE [LARGE SCALE GENOMIC DNA]</scope>
    <source>
        <strain evidence="5 6">YJ56</strain>
    </source>
</reference>
<evidence type="ECO:0000313" key="5">
    <source>
        <dbReference type="EMBL" id="QHK18501.1"/>
    </source>
</evidence>
<evidence type="ECO:0000256" key="1">
    <source>
        <dbReference type="ARBA" id="ARBA00005964"/>
    </source>
</evidence>
<evidence type="ECO:0000259" key="4">
    <source>
        <dbReference type="Pfam" id="PF00135"/>
    </source>
</evidence>
<sequence length="496" mass="51636">MTSQTIEIPTALGTVRGNLRGESASFLGIPFAQPPVGELRFAAPVPFGHWEGVLDATEHGATPQRTALAEVTLIPEPTVPGPSTLNLNVFAPVDAAFGSKLPVLVWIHGGGFVAGSPASPWYDGAGFNRDGVVTVSISYRLGFDGFGWIEDAPHNRGILDWMLALQWIQDHIASFGGDPSRVTIAGQSAGGGAVLTLLAAKGAEKLFARGYSISGAAADIPLEKAEAAGRELAGKAGVEPNIAGFSSLREEQILSLQGGVGLEAGPDANDPMAPMVALVTGGLTFGPVIDGQLLTDTVENSLRNGAGADKPLVLGSTDHEFNMAMAQHEAPLAGVDPVPLLSSFGASPELIEEYRAQHAGLSTAGLLGQFITDSMFRVKTLQYAQARDEAGAPAFLYRFSWQSPTIGGACHCLDVPFFFDCLADSHVAHIAGPNPPQELADELHSEAVGLIVNGAPGWGAYTADSPLVRVYNTPSTTADNGYSEVTLLQPAATPVN</sequence>
<keyword evidence="6" id="KW-1185">Reference proteome</keyword>
<dbReference type="InterPro" id="IPR050309">
    <property type="entry name" value="Type-B_Carboxylest/Lipase"/>
</dbReference>
<dbReference type="PROSITE" id="PS00122">
    <property type="entry name" value="CARBOXYLESTERASE_B_1"/>
    <property type="match status" value="1"/>
</dbReference>
<dbReference type="Gene3D" id="3.40.50.1820">
    <property type="entry name" value="alpha/beta hydrolase"/>
    <property type="match status" value="1"/>
</dbReference>
<protein>
    <recommendedName>
        <fullName evidence="3">Carboxylic ester hydrolase</fullName>
        <ecNumber evidence="3">3.1.1.-</ecNumber>
    </recommendedName>
</protein>
<evidence type="ECO:0000313" key="6">
    <source>
        <dbReference type="Proteomes" id="UP000464186"/>
    </source>
</evidence>
<dbReference type="AlphaFoldDB" id="A0A6P1NNY3"/>
<accession>A0A6P1NNY3</accession>
<feature type="domain" description="Carboxylesterase type B" evidence="4">
    <location>
        <begin position="7"/>
        <end position="421"/>
    </location>
</feature>
<proteinExistence type="inferred from homology"/>
<evidence type="ECO:0000256" key="3">
    <source>
        <dbReference type="RuleBase" id="RU361235"/>
    </source>
</evidence>
<dbReference type="Pfam" id="PF00135">
    <property type="entry name" value="COesterase"/>
    <property type="match status" value="1"/>
</dbReference>
<dbReference type="EC" id="3.1.1.-" evidence="3"/>
<name>A0A6P1NNY3_9MICC</name>
<comment type="similarity">
    <text evidence="1 3">Belongs to the type-B carboxylesterase/lipase family.</text>
</comment>
<dbReference type="EMBL" id="CP047898">
    <property type="protein sequence ID" value="QHK18501.1"/>
    <property type="molecule type" value="Genomic_DNA"/>
</dbReference>
<dbReference type="Proteomes" id="UP000464186">
    <property type="component" value="Chromosome"/>
</dbReference>
<dbReference type="SUPFAM" id="SSF53474">
    <property type="entry name" value="alpha/beta-Hydrolases"/>
    <property type="match status" value="1"/>
</dbReference>
<organism evidence="5 6">
    <name type="scientific">Pseudarthrobacter psychrotolerans</name>
    <dbReference type="NCBI Taxonomy" id="2697569"/>
    <lineage>
        <taxon>Bacteria</taxon>
        <taxon>Bacillati</taxon>
        <taxon>Actinomycetota</taxon>
        <taxon>Actinomycetes</taxon>
        <taxon>Micrococcales</taxon>
        <taxon>Micrococcaceae</taxon>
        <taxon>Pseudarthrobacter</taxon>
    </lineage>
</organism>
<dbReference type="InterPro" id="IPR002018">
    <property type="entry name" value="CarbesteraseB"/>
</dbReference>
<dbReference type="GO" id="GO:0016787">
    <property type="term" value="F:hydrolase activity"/>
    <property type="evidence" value="ECO:0007669"/>
    <property type="project" value="UniProtKB-KW"/>
</dbReference>
<dbReference type="KEGG" id="psey:GU243_00390"/>
<gene>
    <name evidence="5" type="ORF">GU243_00390</name>
</gene>
<dbReference type="PANTHER" id="PTHR11559">
    <property type="entry name" value="CARBOXYLESTERASE"/>
    <property type="match status" value="1"/>
</dbReference>
<evidence type="ECO:0000256" key="2">
    <source>
        <dbReference type="ARBA" id="ARBA00022801"/>
    </source>
</evidence>
<dbReference type="InterPro" id="IPR029058">
    <property type="entry name" value="AB_hydrolase_fold"/>
</dbReference>
<keyword evidence="2 3" id="KW-0378">Hydrolase</keyword>